<dbReference type="PANTHER" id="PTHR43201">
    <property type="entry name" value="ACYL-COA SYNTHETASE"/>
    <property type="match status" value="1"/>
</dbReference>
<feature type="domain" description="AMP-binding enzyme C-terminal" evidence="4">
    <location>
        <begin position="434"/>
        <end position="509"/>
    </location>
</feature>
<evidence type="ECO:0000313" key="6">
    <source>
        <dbReference type="Proteomes" id="UP000231932"/>
    </source>
</evidence>
<dbReference type="InterPro" id="IPR045851">
    <property type="entry name" value="AMP-bd_C_sf"/>
</dbReference>
<dbReference type="InterPro" id="IPR025110">
    <property type="entry name" value="AMP-bd_C"/>
</dbReference>
<dbReference type="Pfam" id="PF00501">
    <property type="entry name" value="AMP-binding"/>
    <property type="match status" value="1"/>
</dbReference>
<dbReference type="Proteomes" id="UP000231932">
    <property type="component" value="Chromosome"/>
</dbReference>
<dbReference type="InterPro" id="IPR042099">
    <property type="entry name" value="ANL_N_sf"/>
</dbReference>
<evidence type="ECO:0000259" key="3">
    <source>
        <dbReference type="Pfam" id="PF00501"/>
    </source>
</evidence>
<gene>
    <name evidence="5" type="ORF">CVV65_03075</name>
</gene>
<keyword evidence="6" id="KW-1185">Reference proteome</keyword>
<dbReference type="KEGG" id="kyr:CVV65_03075"/>
<reference evidence="6" key="1">
    <citation type="submission" date="2017-11" db="EMBL/GenBank/DDBJ databases">
        <title>Complete Genome Sequence of Kyrpidia sp. Strain EA-1, a thermophilic, hydrogen-oxidizing Bacterium, isolated from the Azores.</title>
        <authorList>
            <person name="Reiner J.E."/>
            <person name="Lapp C.J."/>
            <person name="Bunk B."/>
            <person name="Gescher J."/>
        </authorList>
    </citation>
    <scope>NUCLEOTIDE SEQUENCE [LARGE SCALE GENOMIC DNA]</scope>
    <source>
        <strain evidence="6">EA-1</strain>
    </source>
</reference>
<keyword evidence="2 5" id="KW-0436">Ligase</keyword>
<dbReference type="OrthoDB" id="9778383at2"/>
<dbReference type="GO" id="GO:0031956">
    <property type="term" value="F:medium-chain fatty acid-CoA ligase activity"/>
    <property type="evidence" value="ECO:0007669"/>
    <property type="project" value="TreeGrafter"/>
</dbReference>
<dbReference type="EMBL" id="CP024955">
    <property type="protein sequence ID" value="ATY84058.1"/>
    <property type="molecule type" value="Genomic_DNA"/>
</dbReference>
<feature type="domain" description="AMP-dependent synthetase/ligase" evidence="3">
    <location>
        <begin position="14"/>
        <end position="384"/>
    </location>
</feature>
<evidence type="ECO:0000313" key="5">
    <source>
        <dbReference type="EMBL" id="ATY84058.1"/>
    </source>
</evidence>
<dbReference type="InterPro" id="IPR000873">
    <property type="entry name" value="AMP-dep_synth/lig_dom"/>
</dbReference>
<dbReference type="GO" id="GO:0006631">
    <property type="term" value="P:fatty acid metabolic process"/>
    <property type="evidence" value="ECO:0007669"/>
    <property type="project" value="TreeGrafter"/>
</dbReference>
<dbReference type="Gene3D" id="3.40.50.12780">
    <property type="entry name" value="N-terminal domain of ligase-like"/>
    <property type="match status" value="1"/>
</dbReference>
<dbReference type="Gene3D" id="3.30.300.30">
    <property type="match status" value="1"/>
</dbReference>
<dbReference type="PANTHER" id="PTHR43201:SF5">
    <property type="entry name" value="MEDIUM-CHAIN ACYL-COA LIGASE ACSF2, MITOCHONDRIAL"/>
    <property type="match status" value="1"/>
</dbReference>
<comment type="similarity">
    <text evidence="1">Belongs to the ATP-dependent AMP-binding enzyme family.</text>
</comment>
<dbReference type="SUPFAM" id="SSF56801">
    <property type="entry name" value="Acetyl-CoA synthetase-like"/>
    <property type="match status" value="1"/>
</dbReference>
<protein>
    <submittedName>
        <fullName evidence="5">ATP-dependent acyl-CoA ligase</fullName>
    </submittedName>
</protein>
<dbReference type="AlphaFoldDB" id="A0A2K8N3J4"/>
<dbReference type="FunFam" id="3.30.300.30:FF:000008">
    <property type="entry name" value="2,3-dihydroxybenzoate-AMP ligase"/>
    <property type="match status" value="1"/>
</dbReference>
<organism evidence="5 6">
    <name type="scientific">Kyrpidia spormannii</name>
    <dbReference type="NCBI Taxonomy" id="2055160"/>
    <lineage>
        <taxon>Bacteria</taxon>
        <taxon>Bacillati</taxon>
        <taxon>Bacillota</taxon>
        <taxon>Bacilli</taxon>
        <taxon>Bacillales</taxon>
        <taxon>Alicyclobacillaceae</taxon>
        <taxon>Kyrpidia</taxon>
    </lineage>
</organism>
<accession>A0A2K8N3J4</accession>
<sequence>MDIAGYRTLNTVWAHWVDRQPDKPFLLYEDPSQELETFTYGEMESRIARMAGLFHELGVSRGNIVNLHMNNSPIFYMALLGAARLGAALLCTNPLSSVDELKYLLSHSGAVLSITDRHSAEAIGEAAEACPDLHHILVAAEPEEPLPSERMLPLSASLAGAPDARIHEIGDSEMMAGILYTSGTTSKPKGVIITHANYIYAGETMARGVRLGPDDRQLAVLPLFHGNAQYYSTMSALVVGASIGLTARFSASRYFKQAIRLRATVGSLFAAPIRMILRQPYDPEDRNHSLRAVWFAQSVTQEELRLFSERYGDILLQLYGMTETMGTPLMNPLDGDRRNETIGLPTLGYEVRVVDDAGRDCPIGVPGQIIVRGTPGRSIMKGYYKNEEATRETIREGWLYTGDVAKIDAEGYFHFVDRIKDMVKRAGENVAAGEVEAVLLQHPDVADAAVIGVPDPIRDEKIVAYLIPRSPEHAPAEDLIEYCRQRLARFKVPEEILFVEELPRTSVGKIQKHILRQWYKEDP</sequence>
<evidence type="ECO:0000259" key="4">
    <source>
        <dbReference type="Pfam" id="PF13193"/>
    </source>
</evidence>
<dbReference type="RefSeq" id="WP_100666891.1">
    <property type="nucleotide sequence ID" value="NZ_CP024955.1"/>
</dbReference>
<dbReference type="Pfam" id="PF13193">
    <property type="entry name" value="AMP-binding_C"/>
    <property type="match status" value="1"/>
</dbReference>
<evidence type="ECO:0000256" key="1">
    <source>
        <dbReference type="ARBA" id="ARBA00006432"/>
    </source>
</evidence>
<name>A0A2K8N3J4_9BACL</name>
<dbReference type="PROSITE" id="PS00455">
    <property type="entry name" value="AMP_BINDING"/>
    <property type="match status" value="1"/>
</dbReference>
<dbReference type="InterPro" id="IPR020845">
    <property type="entry name" value="AMP-binding_CS"/>
</dbReference>
<proteinExistence type="inferred from homology"/>
<evidence type="ECO:0000256" key="2">
    <source>
        <dbReference type="ARBA" id="ARBA00022598"/>
    </source>
</evidence>